<sequence length="236" mass="25005">ANVPRPDVLQQDAARRYGPFPGLLELDASRGSMRSAARLTCESRAYDYVGSWSPLAGHSAAWNTSSSSPDSTPASTQQAVADYIRAGVPADKIVVGMPLYGRSFANTDGPGTAYSGTGPGGWEPGLYDYKNVSQLGAVTQQDDTAIAAWSYDGTQRLMISYDTPDVVSRKAREIHSQKLGGAMWWEVSGDAPGNKSLVSTFAETIAAAGGALEQSENLLSYPASKYQNLRAGMPSV</sequence>
<evidence type="ECO:0000313" key="5">
    <source>
        <dbReference type="Proteomes" id="UP000758155"/>
    </source>
</evidence>
<dbReference type="PANTHER" id="PTHR11177:SF317">
    <property type="entry name" value="CHITINASE 12-RELATED"/>
    <property type="match status" value="1"/>
</dbReference>
<dbReference type="InterPro" id="IPR001223">
    <property type="entry name" value="Glyco_hydro18_cat"/>
</dbReference>
<organism evidence="4 5">
    <name type="scientific">Didymella heteroderae</name>
    <dbReference type="NCBI Taxonomy" id="1769908"/>
    <lineage>
        <taxon>Eukaryota</taxon>
        <taxon>Fungi</taxon>
        <taxon>Dikarya</taxon>
        <taxon>Ascomycota</taxon>
        <taxon>Pezizomycotina</taxon>
        <taxon>Dothideomycetes</taxon>
        <taxon>Pleosporomycetidae</taxon>
        <taxon>Pleosporales</taxon>
        <taxon>Pleosporineae</taxon>
        <taxon>Didymellaceae</taxon>
        <taxon>Didymella</taxon>
    </lineage>
</organism>
<dbReference type="PANTHER" id="PTHR11177">
    <property type="entry name" value="CHITINASE"/>
    <property type="match status" value="1"/>
</dbReference>
<evidence type="ECO:0000256" key="2">
    <source>
        <dbReference type="ARBA" id="ARBA00012729"/>
    </source>
</evidence>
<dbReference type="Gene3D" id="3.20.20.80">
    <property type="entry name" value="Glycosidases"/>
    <property type="match status" value="1"/>
</dbReference>
<dbReference type="Pfam" id="PF00704">
    <property type="entry name" value="Glyco_hydro_18"/>
    <property type="match status" value="1"/>
</dbReference>
<dbReference type="SMART" id="SM00636">
    <property type="entry name" value="Glyco_18"/>
    <property type="match status" value="1"/>
</dbReference>
<accession>A0A9P4WF47</accession>
<dbReference type="InterPro" id="IPR011583">
    <property type="entry name" value="Chitinase_II/V-like_cat"/>
</dbReference>
<name>A0A9P4WF47_9PLEO</name>
<dbReference type="SUPFAM" id="SSF54556">
    <property type="entry name" value="Chitinase insertion domain"/>
    <property type="match status" value="1"/>
</dbReference>
<dbReference type="GO" id="GO:0008061">
    <property type="term" value="F:chitin binding"/>
    <property type="evidence" value="ECO:0007669"/>
    <property type="project" value="InterPro"/>
</dbReference>
<reference evidence="4" key="1">
    <citation type="submission" date="2019-04" db="EMBL/GenBank/DDBJ databases">
        <title>Sequencing of skin fungus with MAO and IRED activity.</title>
        <authorList>
            <person name="Marsaioli A.J."/>
            <person name="Bonatto J.M.C."/>
            <person name="Reis Junior O."/>
        </authorList>
    </citation>
    <scope>NUCLEOTIDE SEQUENCE</scope>
    <source>
        <strain evidence="4">28M1</strain>
    </source>
</reference>
<evidence type="ECO:0000256" key="1">
    <source>
        <dbReference type="ARBA" id="ARBA00008682"/>
    </source>
</evidence>
<protein>
    <recommendedName>
        <fullName evidence="2">chitinase</fullName>
        <ecNumber evidence="2">3.2.1.14</ecNumber>
    </recommendedName>
</protein>
<comment type="similarity">
    <text evidence="1">Belongs to the glycosyl hydrolase 18 family. Chitinase class V subfamily.</text>
</comment>
<dbReference type="GO" id="GO:0005975">
    <property type="term" value="P:carbohydrate metabolic process"/>
    <property type="evidence" value="ECO:0007669"/>
    <property type="project" value="InterPro"/>
</dbReference>
<dbReference type="AlphaFoldDB" id="A0A9P4WF47"/>
<dbReference type="GO" id="GO:0008843">
    <property type="term" value="F:endochitinase activity"/>
    <property type="evidence" value="ECO:0007669"/>
    <property type="project" value="UniProtKB-EC"/>
</dbReference>
<dbReference type="Gene3D" id="3.10.50.10">
    <property type="match status" value="1"/>
</dbReference>
<dbReference type="InterPro" id="IPR017853">
    <property type="entry name" value="GH"/>
</dbReference>
<dbReference type="GO" id="GO:0005576">
    <property type="term" value="C:extracellular region"/>
    <property type="evidence" value="ECO:0007669"/>
    <property type="project" value="TreeGrafter"/>
</dbReference>
<dbReference type="InterPro" id="IPR029070">
    <property type="entry name" value="Chitinase_insertion_sf"/>
</dbReference>
<gene>
    <name evidence="4" type="ORF">E8E12_000153</name>
</gene>
<dbReference type="InterPro" id="IPR050314">
    <property type="entry name" value="Glycosyl_Hydrlase_18"/>
</dbReference>
<feature type="domain" description="GH18" evidence="3">
    <location>
        <begin position="1"/>
        <end position="208"/>
    </location>
</feature>
<dbReference type="SUPFAM" id="SSF51445">
    <property type="entry name" value="(Trans)glycosidases"/>
    <property type="match status" value="1"/>
</dbReference>
<dbReference type="OrthoDB" id="3813587at2759"/>
<dbReference type="GO" id="GO:0006032">
    <property type="term" value="P:chitin catabolic process"/>
    <property type="evidence" value="ECO:0007669"/>
    <property type="project" value="TreeGrafter"/>
</dbReference>
<evidence type="ECO:0000259" key="3">
    <source>
        <dbReference type="PROSITE" id="PS51910"/>
    </source>
</evidence>
<dbReference type="EC" id="3.2.1.14" evidence="2"/>
<proteinExistence type="inferred from homology"/>
<evidence type="ECO:0000313" key="4">
    <source>
        <dbReference type="EMBL" id="KAF3014825.1"/>
    </source>
</evidence>
<keyword evidence="5" id="KW-1185">Reference proteome</keyword>
<comment type="caution">
    <text evidence="4">The sequence shown here is derived from an EMBL/GenBank/DDBJ whole genome shotgun (WGS) entry which is preliminary data.</text>
</comment>
<dbReference type="Proteomes" id="UP000758155">
    <property type="component" value="Unassembled WGS sequence"/>
</dbReference>
<dbReference type="PROSITE" id="PS51910">
    <property type="entry name" value="GH18_2"/>
    <property type="match status" value="1"/>
</dbReference>
<dbReference type="EMBL" id="SWKV01000545">
    <property type="protein sequence ID" value="KAF3014825.1"/>
    <property type="molecule type" value="Genomic_DNA"/>
</dbReference>
<feature type="non-terminal residue" evidence="4">
    <location>
        <position position="236"/>
    </location>
</feature>